<dbReference type="Pfam" id="PF02518">
    <property type="entry name" value="HATPase_c"/>
    <property type="match status" value="1"/>
</dbReference>
<feature type="transmembrane region" description="Helical" evidence="10">
    <location>
        <begin position="12"/>
        <end position="35"/>
    </location>
</feature>
<evidence type="ECO:0000256" key="6">
    <source>
        <dbReference type="ARBA" id="ARBA00022692"/>
    </source>
</evidence>
<gene>
    <name evidence="12" type="ORF">FKV23_12425</name>
</gene>
<comment type="catalytic activity">
    <reaction evidence="1">
        <text>ATP + protein L-histidine = ADP + protein N-phospho-L-histidine.</text>
        <dbReference type="EC" id="2.7.13.3"/>
    </reaction>
</comment>
<dbReference type="PANTHER" id="PTHR45436">
    <property type="entry name" value="SENSOR HISTIDINE KINASE YKOH"/>
    <property type="match status" value="1"/>
</dbReference>
<dbReference type="InterPro" id="IPR003594">
    <property type="entry name" value="HATPase_dom"/>
</dbReference>
<dbReference type="EC" id="2.7.13.3" evidence="3"/>
<accession>A0A514BTU7</accession>
<name>A0A514BTU7_9GAMM</name>
<dbReference type="InterPro" id="IPR050428">
    <property type="entry name" value="TCS_sensor_his_kinase"/>
</dbReference>
<dbReference type="Proteomes" id="UP000317199">
    <property type="component" value="Chromosome"/>
</dbReference>
<evidence type="ECO:0000256" key="10">
    <source>
        <dbReference type="SAM" id="Phobius"/>
    </source>
</evidence>
<dbReference type="AlphaFoldDB" id="A0A514BTU7"/>
<dbReference type="Gene3D" id="1.10.287.130">
    <property type="match status" value="1"/>
</dbReference>
<dbReference type="GO" id="GO:0000155">
    <property type="term" value="F:phosphorelay sensor kinase activity"/>
    <property type="evidence" value="ECO:0007669"/>
    <property type="project" value="InterPro"/>
</dbReference>
<dbReference type="CDD" id="cd00082">
    <property type="entry name" value="HisKA"/>
    <property type="match status" value="1"/>
</dbReference>
<evidence type="ECO:0000256" key="1">
    <source>
        <dbReference type="ARBA" id="ARBA00000085"/>
    </source>
</evidence>
<dbReference type="InterPro" id="IPR005467">
    <property type="entry name" value="His_kinase_dom"/>
</dbReference>
<dbReference type="KEGG" id="lyj:FKV23_12425"/>
<dbReference type="InterPro" id="IPR003661">
    <property type="entry name" value="HisK_dim/P_dom"/>
</dbReference>
<feature type="transmembrane region" description="Helical" evidence="10">
    <location>
        <begin position="134"/>
        <end position="156"/>
    </location>
</feature>
<evidence type="ECO:0000313" key="12">
    <source>
        <dbReference type="EMBL" id="QDH70796.1"/>
    </source>
</evidence>
<keyword evidence="5" id="KW-0808">Transferase</keyword>
<protein>
    <recommendedName>
        <fullName evidence="3">histidine kinase</fullName>
        <ecNumber evidence="3">2.7.13.3</ecNumber>
    </recommendedName>
</protein>
<dbReference type="InterPro" id="IPR036097">
    <property type="entry name" value="HisK_dim/P_sf"/>
</dbReference>
<evidence type="ECO:0000256" key="9">
    <source>
        <dbReference type="ARBA" id="ARBA00023136"/>
    </source>
</evidence>
<keyword evidence="4" id="KW-0597">Phosphoprotein</keyword>
<evidence type="ECO:0000256" key="2">
    <source>
        <dbReference type="ARBA" id="ARBA00004370"/>
    </source>
</evidence>
<evidence type="ECO:0000256" key="8">
    <source>
        <dbReference type="ARBA" id="ARBA00022989"/>
    </source>
</evidence>
<evidence type="ECO:0000259" key="11">
    <source>
        <dbReference type="PROSITE" id="PS50109"/>
    </source>
</evidence>
<dbReference type="InterPro" id="IPR036890">
    <property type="entry name" value="HATPase_C_sf"/>
</dbReference>
<dbReference type="RefSeq" id="WP_141624128.1">
    <property type="nucleotide sequence ID" value="NZ_CP041242.1"/>
</dbReference>
<dbReference type="SUPFAM" id="SSF47384">
    <property type="entry name" value="Homodimeric domain of signal transducing histidine kinase"/>
    <property type="match status" value="1"/>
</dbReference>
<evidence type="ECO:0000256" key="3">
    <source>
        <dbReference type="ARBA" id="ARBA00012438"/>
    </source>
</evidence>
<reference evidence="12 13" key="1">
    <citation type="submission" date="2019-06" db="EMBL/GenBank/DDBJ databases">
        <title>Lysobacter alkalisoli sp. nov. isolated from saline-alkali soil.</title>
        <authorList>
            <person name="Sun J.-Q."/>
            <person name="Xu L."/>
        </authorList>
    </citation>
    <scope>NUCLEOTIDE SEQUENCE [LARGE SCALE GENOMIC DNA]</scope>
    <source>
        <strain evidence="12 13">SJ-36</strain>
    </source>
</reference>
<organism evidence="12 13">
    <name type="scientific">Marilutibacter alkalisoli</name>
    <dbReference type="NCBI Taxonomy" id="2591633"/>
    <lineage>
        <taxon>Bacteria</taxon>
        <taxon>Pseudomonadati</taxon>
        <taxon>Pseudomonadota</taxon>
        <taxon>Gammaproteobacteria</taxon>
        <taxon>Lysobacterales</taxon>
        <taxon>Lysobacteraceae</taxon>
        <taxon>Marilutibacter</taxon>
    </lineage>
</organism>
<dbReference type="SMART" id="SM00387">
    <property type="entry name" value="HATPase_c"/>
    <property type="match status" value="1"/>
</dbReference>
<dbReference type="EMBL" id="CP041242">
    <property type="protein sequence ID" value="QDH70796.1"/>
    <property type="molecule type" value="Genomic_DNA"/>
</dbReference>
<dbReference type="PRINTS" id="PR00344">
    <property type="entry name" value="BCTRLSENSOR"/>
</dbReference>
<dbReference type="InterPro" id="IPR004358">
    <property type="entry name" value="Sig_transdc_His_kin-like_C"/>
</dbReference>
<dbReference type="SMART" id="SM00388">
    <property type="entry name" value="HisKA"/>
    <property type="match status" value="1"/>
</dbReference>
<feature type="domain" description="Histidine kinase" evidence="11">
    <location>
        <begin position="228"/>
        <end position="432"/>
    </location>
</feature>
<evidence type="ECO:0000313" key="13">
    <source>
        <dbReference type="Proteomes" id="UP000317199"/>
    </source>
</evidence>
<dbReference type="Gene3D" id="3.30.565.10">
    <property type="entry name" value="Histidine kinase-like ATPase, C-terminal domain"/>
    <property type="match status" value="1"/>
</dbReference>
<keyword evidence="9 10" id="KW-0472">Membrane</keyword>
<sequence>MSYGLSRQIKMVFILQALISTLLIAMGIVLLGMAVRHVILDQRMQAEAEQFWNQRAEDPEHPLPMTSALRGELEREGALDDGLRAHDPGTMQKAYRHLPHGLHWLPSKRLTVYVDRRPEGTLYLEMGAGDVEKAILLTGLASFLLAMLTIVVISWLSYRTSRRLVTPVSWLADMVSRWDPRAPDTDAISTSALPTDAGGEVRSLARALRGLAGRVEEFVARERDFTRDASHELRTPLTVVRVATDLMLADPATNPQSRRSLARIQRAGRDMEAVIEAFLILAREAEIEPQSEEFPVIDVVNHEVERILPLLNGRPVEVEVIDDGAPRLYAPPNVLNVMLGNLLSNAARFTESGRIEVRISPDRLDVRDTGIGMSEEALARVFDPFYRVDPDRDEGRGMGLSIVRRLGDRFGWPVALVSEPGEGTVATIHFSA</sequence>
<evidence type="ECO:0000256" key="4">
    <source>
        <dbReference type="ARBA" id="ARBA00022553"/>
    </source>
</evidence>
<dbReference type="SUPFAM" id="SSF55874">
    <property type="entry name" value="ATPase domain of HSP90 chaperone/DNA topoisomerase II/histidine kinase"/>
    <property type="match status" value="1"/>
</dbReference>
<keyword evidence="8 10" id="KW-1133">Transmembrane helix</keyword>
<comment type="subcellular location">
    <subcellularLocation>
        <location evidence="2">Membrane</location>
    </subcellularLocation>
</comment>
<proteinExistence type="predicted"/>
<dbReference type="GO" id="GO:0005886">
    <property type="term" value="C:plasma membrane"/>
    <property type="evidence" value="ECO:0007669"/>
    <property type="project" value="TreeGrafter"/>
</dbReference>
<evidence type="ECO:0000256" key="7">
    <source>
        <dbReference type="ARBA" id="ARBA00022777"/>
    </source>
</evidence>
<dbReference type="PANTHER" id="PTHR45436:SF16">
    <property type="entry name" value="HISTIDINE KINASE"/>
    <property type="match status" value="1"/>
</dbReference>
<keyword evidence="13" id="KW-1185">Reference proteome</keyword>
<dbReference type="Pfam" id="PF00512">
    <property type="entry name" value="HisKA"/>
    <property type="match status" value="1"/>
</dbReference>
<dbReference type="PROSITE" id="PS50109">
    <property type="entry name" value="HIS_KIN"/>
    <property type="match status" value="1"/>
</dbReference>
<keyword evidence="7 12" id="KW-0418">Kinase</keyword>
<evidence type="ECO:0000256" key="5">
    <source>
        <dbReference type="ARBA" id="ARBA00022679"/>
    </source>
</evidence>
<dbReference type="OrthoDB" id="9121563at2"/>
<keyword evidence="6 10" id="KW-0812">Transmembrane</keyword>